<dbReference type="EMBL" id="CP039543">
    <property type="protein sequence ID" value="QJT09099.1"/>
    <property type="molecule type" value="Genomic_DNA"/>
</dbReference>
<evidence type="ECO:0000256" key="1">
    <source>
        <dbReference type="SAM" id="MobiDB-lite"/>
    </source>
</evidence>
<evidence type="ECO:0000259" key="2">
    <source>
        <dbReference type="PROSITE" id="PS51724"/>
    </source>
</evidence>
<organism evidence="3 4">
    <name type="scientific">Oceanidesulfovibrio marinus</name>
    <dbReference type="NCBI Taxonomy" id="370038"/>
    <lineage>
        <taxon>Bacteria</taxon>
        <taxon>Pseudomonadati</taxon>
        <taxon>Thermodesulfobacteriota</taxon>
        <taxon>Desulfovibrionia</taxon>
        <taxon>Desulfovibrionales</taxon>
        <taxon>Desulfovibrionaceae</taxon>
        <taxon>Oceanidesulfovibrio</taxon>
    </lineage>
</organism>
<feature type="region of interest" description="Disordered" evidence="1">
    <location>
        <begin position="438"/>
        <end position="474"/>
    </location>
</feature>
<dbReference type="Proteomes" id="UP000503251">
    <property type="component" value="Chromosome"/>
</dbReference>
<dbReference type="InterPro" id="IPR024331">
    <property type="entry name" value="DUF3859"/>
</dbReference>
<name>A0ABX6NG23_9BACT</name>
<evidence type="ECO:0000313" key="3">
    <source>
        <dbReference type="EMBL" id="QJT09099.1"/>
    </source>
</evidence>
<sequence>MNPFADTRPACLRFRARQDRAVSLPQPSFRLWMLFALPLAVLLILPAAAAHAQQPDGNASQSVNATQPGLLETDAVNTEQSAAVNATQTEEPGPVDSQEPGAENATQSGAPAPKAAEQPAESPGKLSAQMLEAGVFESTWTGDSPGEGVCMPPALRLEESTDSVTATLLSRFGFTYLLSGGPAREHRLQIVVTHPPIEDPETGENATMQTMEVAACPGTPAFAGWTFTTSQELVPGTWSVELRQEGRMLLRRDFQVTRGLEYPQMQLGYSLSGDDNATDEFLLTRQQVWQVLTEAGLGVEETAGVFVDKAAAEERAGQCRRQGKGAEVLNAGGVGAGAFLVQCTDFTRLSGAAASAANATGANETLVDDASAGWGETESDVAAALAGAQSQASESGQNPGMGDMPGGQDMAAARNAGAFDLPSDPSLDEVPALPEELRQPATKSPAVQDDKVSDSAAVDDAAVDKTMDSATDTTGVVPAAKPVGGYGVLLALLSSGHAATRHAGAVQEKTGIQAEVHRFRLGKDWLFAVIGPPVTLAGAQEMLAGIDAPENPPFLIKLAPLQALARGGSAAAAAAAGYDPSLAAMSHDVDSLALDALQQSEQTLADVPTIDEVAKMPEGMFGPPDDEELDQPADGRGWRARGEGAPRPRMAPSQPVRMPEKTGVHVLAANTRRRSEAQEIADTLTAADLNAVVHRLDKGGYEVRIDNVADTRTARELAARAEALTGHNATVVLVQEEPDSGVEPLPPLFGENDEQGDGGAAAGQAERVTYAVQIASTRVHSEAERYVETLRRKGYDPVIVDVEDAMGGWYSVRMGRYESLDEAEQASRKFSKAEGFASLVVEEAE</sequence>
<accession>A0ABX6NG23</accession>
<gene>
    <name evidence="3" type="ORF">E8L03_09205</name>
</gene>
<dbReference type="RefSeq" id="WP_171267185.1">
    <property type="nucleotide sequence ID" value="NZ_CP039543.1"/>
</dbReference>
<feature type="region of interest" description="Disordered" evidence="1">
    <location>
        <begin position="621"/>
        <end position="657"/>
    </location>
</feature>
<protein>
    <submittedName>
        <fullName evidence="3">DUF3859 domain-containing protein</fullName>
    </submittedName>
</protein>
<feature type="domain" description="SPOR" evidence="2">
    <location>
        <begin position="764"/>
        <end position="843"/>
    </location>
</feature>
<keyword evidence="4" id="KW-1185">Reference proteome</keyword>
<dbReference type="InterPro" id="IPR036680">
    <property type="entry name" value="SPOR-like_sf"/>
</dbReference>
<feature type="compositionally biased region" description="Low complexity" evidence="1">
    <location>
        <begin position="110"/>
        <end position="123"/>
    </location>
</feature>
<dbReference type="Pfam" id="PF05036">
    <property type="entry name" value="SPOR"/>
    <property type="match status" value="1"/>
</dbReference>
<dbReference type="SUPFAM" id="SSF110997">
    <property type="entry name" value="Sporulation related repeat"/>
    <property type="match status" value="1"/>
</dbReference>
<evidence type="ECO:0000313" key="4">
    <source>
        <dbReference type="Proteomes" id="UP000503251"/>
    </source>
</evidence>
<dbReference type="Pfam" id="PF12975">
    <property type="entry name" value="DUF3859"/>
    <property type="match status" value="1"/>
</dbReference>
<reference evidence="3 4" key="1">
    <citation type="submission" date="2019-04" db="EMBL/GenBank/DDBJ databases">
        <title>Isolation and culture of sulfate reducing bacteria from the cold seep of the South China Sea.</title>
        <authorList>
            <person name="Sun C."/>
            <person name="Liu R."/>
        </authorList>
    </citation>
    <scope>NUCLEOTIDE SEQUENCE [LARGE SCALE GENOMIC DNA]</scope>
    <source>
        <strain evidence="3 4">CS1</strain>
    </source>
</reference>
<feature type="compositionally biased region" description="Basic and acidic residues" evidence="1">
    <location>
        <begin position="636"/>
        <end position="646"/>
    </location>
</feature>
<dbReference type="Gene3D" id="3.30.70.1070">
    <property type="entry name" value="Sporulation related repeat"/>
    <property type="match status" value="1"/>
</dbReference>
<dbReference type="PROSITE" id="PS51724">
    <property type="entry name" value="SPOR"/>
    <property type="match status" value="1"/>
</dbReference>
<dbReference type="Gene3D" id="2.60.40.2390">
    <property type="match status" value="1"/>
</dbReference>
<proteinExistence type="predicted"/>
<feature type="region of interest" description="Disordered" evidence="1">
    <location>
        <begin position="382"/>
        <end position="410"/>
    </location>
</feature>
<feature type="region of interest" description="Disordered" evidence="1">
    <location>
        <begin position="85"/>
        <end position="125"/>
    </location>
</feature>
<dbReference type="InterPro" id="IPR007730">
    <property type="entry name" value="SPOR-like_dom"/>
</dbReference>